<dbReference type="Pfam" id="PF13410">
    <property type="entry name" value="GST_C_2"/>
    <property type="match status" value="1"/>
</dbReference>
<dbReference type="Pfam" id="PF13417">
    <property type="entry name" value="GST_N_3"/>
    <property type="match status" value="1"/>
</dbReference>
<evidence type="ECO:0000313" key="3">
    <source>
        <dbReference type="Proteomes" id="UP000559027"/>
    </source>
</evidence>
<dbReference type="CDD" id="cd00570">
    <property type="entry name" value="GST_N_family"/>
    <property type="match status" value="1"/>
</dbReference>
<dbReference type="SUPFAM" id="SSF47616">
    <property type="entry name" value="GST C-terminal domain-like"/>
    <property type="match status" value="1"/>
</dbReference>
<dbReference type="SUPFAM" id="SSF52833">
    <property type="entry name" value="Thioredoxin-like"/>
    <property type="match status" value="1"/>
</dbReference>
<sequence length="474" mass="53240">MDRPSPRVQSDASVASVVPCIDTKPEFPLQDKGILDNMNDDHIFIGSELSYFSAKVRSYLEWKGIPFKQALPSKKVFQEIILPLTGVAFIPILVLPTSPPTAIQDSRQIIRYVEETFRNDRHPVISRKPRLAFVAALIEILVDQWLSIQGRDSSFSSIPQEMMIAVLKTGKYWMAGKGAFEEQKTWVFVELGDMLLGGEKASAEEKEAAGRQPWPTDFATEGITEETVPAIREQFLTILGHLSDHFARYRFVLGDRITLADFSLYATIYVHLYRNPVPGYILKTRFPLVAEWVERVSGLGRAGSAHGNVVKLDEGKWVVDYPTDEDEDIPATIKPLLSLLLKDYIPLLSDTVAKVADFLDEKRGEPAPQNNQWQLLPRSIGEHEFQLHSGRSELVGKGRRTINTHGAWMLQEVISGQYHGMEDLCDQVIRELVGTDVAENSWKACVDVVNKGEWVLEREGNVLVGKPNKNGEST</sequence>
<dbReference type="Proteomes" id="UP000559027">
    <property type="component" value="Unassembled WGS sequence"/>
</dbReference>
<dbReference type="Gene3D" id="1.20.1050.10">
    <property type="match status" value="2"/>
</dbReference>
<dbReference type="PROSITE" id="PS50405">
    <property type="entry name" value="GST_CTER"/>
    <property type="match status" value="1"/>
</dbReference>
<accession>A0A8H5DBH2</accession>
<dbReference type="EMBL" id="JAACJO010000007">
    <property type="protein sequence ID" value="KAF5355897.1"/>
    <property type="molecule type" value="Genomic_DNA"/>
</dbReference>
<gene>
    <name evidence="2" type="ORF">D9756_004354</name>
</gene>
<dbReference type="AlphaFoldDB" id="A0A8H5DBH2"/>
<name>A0A8H5DBH2_9AGAR</name>
<proteinExistence type="predicted"/>
<evidence type="ECO:0000259" key="1">
    <source>
        <dbReference type="PROSITE" id="PS50405"/>
    </source>
</evidence>
<dbReference type="InterPro" id="IPR010987">
    <property type="entry name" value="Glutathione-S-Trfase_C-like"/>
</dbReference>
<feature type="domain" description="GST C-terminal" evidence="1">
    <location>
        <begin position="178"/>
        <end position="319"/>
    </location>
</feature>
<dbReference type="InterPro" id="IPR004045">
    <property type="entry name" value="Glutathione_S-Trfase_N"/>
</dbReference>
<reference evidence="2 3" key="1">
    <citation type="journal article" date="2020" name="ISME J.">
        <title>Uncovering the hidden diversity of litter-decomposition mechanisms in mushroom-forming fungi.</title>
        <authorList>
            <person name="Floudas D."/>
            <person name="Bentzer J."/>
            <person name="Ahren D."/>
            <person name="Johansson T."/>
            <person name="Persson P."/>
            <person name="Tunlid A."/>
        </authorList>
    </citation>
    <scope>NUCLEOTIDE SEQUENCE [LARGE SCALE GENOMIC DNA]</scope>
    <source>
        <strain evidence="2 3">CBS 146.42</strain>
    </source>
</reference>
<dbReference type="OrthoDB" id="4951845at2759"/>
<dbReference type="Gene3D" id="3.40.30.10">
    <property type="entry name" value="Glutaredoxin"/>
    <property type="match status" value="1"/>
</dbReference>
<dbReference type="CDD" id="cd00299">
    <property type="entry name" value="GST_C_family"/>
    <property type="match status" value="1"/>
</dbReference>
<organism evidence="2 3">
    <name type="scientific">Leucocoprinus leucothites</name>
    <dbReference type="NCBI Taxonomy" id="201217"/>
    <lineage>
        <taxon>Eukaryota</taxon>
        <taxon>Fungi</taxon>
        <taxon>Dikarya</taxon>
        <taxon>Basidiomycota</taxon>
        <taxon>Agaricomycotina</taxon>
        <taxon>Agaricomycetes</taxon>
        <taxon>Agaricomycetidae</taxon>
        <taxon>Agaricales</taxon>
        <taxon>Agaricineae</taxon>
        <taxon>Agaricaceae</taxon>
        <taxon>Leucocoprinus</taxon>
    </lineage>
</organism>
<dbReference type="InterPro" id="IPR036249">
    <property type="entry name" value="Thioredoxin-like_sf"/>
</dbReference>
<protein>
    <recommendedName>
        <fullName evidence="1">GST C-terminal domain-containing protein</fullName>
    </recommendedName>
</protein>
<comment type="caution">
    <text evidence="2">The sequence shown here is derived from an EMBL/GenBank/DDBJ whole genome shotgun (WGS) entry which is preliminary data.</text>
</comment>
<dbReference type="InterPro" id="IPR036282">
    <property type="entry name" value="Glutathione-S-Trfase_C_sf"/>
</dbReference>
<evidence type="ECO:0000313" key="2">
    <source>
        <dbReference type="EMBL" id="KAF5355897.1"/>
    </source>
</evidence>
<keyword evidence="3" id="KW-1185">Reference proteome</keyword>